<organism evidence="1 2">
    <name type="scientific">Peptoclostridium acidaminophilum DSM 3953</name>
    <dbReference type="NCBI Taxonomy" id="1286171"/>
    <lineage>
        <taxon>Bacteria</taxon>
        <taxon>Bacillati</taxon>
        <taxon>Bacillota</taxon>
        <taxon>Clostridia</taxon>
        <taxon>Peptostreptococcales</taxon>
        <taxon>Peptoclostridiaceae</taxon>
        <taxon>Peptoclostridium</taxon>
    </lineage>
</organism>
<dbReference type="Proteomes" id="UP000019591">
    <property type="component" value="Chromosome"/>
</dbReference>
<dbReference type="PATRIC" id="fig|1286171.3.peg.194"/>
<evidence type="ECO:0000313" key="1">
    <source>
        <dbReference type="EMBL" id="AHM55559.1"/>
    </source>
</evidence>
<proteinExistence type="predicted"/>
<name>W8T1E8_PEPAC</name>
<keyword evidence="2" id="KW-1185">Reference proteome</keyword>
<dbReference type="HOGENOM" id="CLU_1832151_0_0_9"/>
<dbReference type="OrthoDB" id="9931928at2"/>
<dbReference type="EMBL" id="CP007452">
    <property type="protein sequence ID" value="AHM55559.1"/>
    <property type="molecule type" value="Genomic_DNA"/>
</dbReference>
<dbReference type="AlphaFoldDB" id="W8T1E8"/>
<reference evidence="1 2" key="1">
    <citation type="journal article" date="2014" name="Genome Announc.">
        <title>Complete Genome Sequence of Amino Acid-Utilizing Eubacterium acidaminophilum al-2 (DSM 3953).</title>
        <authorList>
            <person name="Poehlein A."/>
            <person name="Andreesen J.R."/>
            <person name="Daniel R."/>
        </authorList>
    </citation>
    <scope>NUCLEOTIDE SEQUENCE [LARGE SCALE GENOMIC DNA]</scope>
    <source>
        <strain evidence="1 2">DSM 3953</strain>
    </source>
</reference>
<gene>
    <name evidence="1" type="ORF">EAL2_c02560</name>
</gene>
<accession>W8T1E8</accession>
<evidence type="ECO:0000313" key="2">
    <source>
        <dbReference type="Proteomes" id="UP000019591"/>
    </source>
</evidence>
<evidence type="ECO:0008006" key="3">
    <source>
        <dbReference type="Google" id="ProtNLM"/>
    </source>
</evidence>
<sequence>MNQDDFIQKVLSKTFWGSFLFLNGEVLGSNNFEGVFYNGEYVDDEDELEILREWIIAAMNSKSTETIDDTEAIWKKYPIELLEDGRVLDFTKIETEPTHDIFFVIFMKDNTWEIQIEETEIEFEDSEGLGLDGNWTDEDI</sequence>
<dbReference type="STRING" id="1286171.EAL2_c02560"/>
<dbReference type="KEGG" id="eac:EAL2_c02560"/>
<dbReference type="eggNOG" id="ENOG5033WN7">
    <property type="taxonomic scope" value="Bacteria"/>
</dbReference>
<protein>
    <recommendedName>
        <fullName evidence="3">DUF2262 domain-containing protein</fullName>
    </recommendedName>
</protein>
<dbReference type="RefSeq" id="WP_025434603.1">
    <property type="nucleotide sequence ID" value="NZ_CP007452.1"/>
</dbReference>